<evidence type="ECO:0000313" key="1">
    <source>
        <dbReference type="EMBL" id="MCT2399440.1"/>
    </source>
</evidence>
<dbReference type="Pfam" id="PF06718">
    <property type="entry name" value="DUF1203"/>
    <property type="match status" value="1"/>
</dbReference>
<name>A0ABT2I3R0_9SPHN</name>
<proteinExistence type="predicted"/>
<sequence length="197" mass="21592">MTPSDKGRVCGLKATAGMRALPGSVIPSDSTEKELSVTYRIAGLPREAFEHYFALNSRELEGAGARRVIADADRGFPCRVSLEDARQGESLILLNFTSHDVPNPFRTAYAIYVREQAVQPRPWIDRLPPVLAGRSLSLRGFDVQGMLIDARLTAPGEAEEGIFDLFGNARISCIHAHNAAYGCFAARIERDGDGMWN</sequence>
<comment type="caution">
    <text evidence="1">The sequence shown here is derived from an EMBL/GenBank/DDBJ whole genome shotgun (WGS) entry which is preliminary data.</text>
</comment>
<accession>A0ABT2I3R0</accession>
<dbReference type="EMBL" id="JANZXA010000004">
    <property type="protein sequence ID" value="MCT2399440.1"/>
    <property type="molecule type" value="Genomic_DNA"/>
</dbReference>
<dbReference type="InterPro" id="IPR009593">
    <property type="entry name" value="DUF1203"/>
</dbReference>
<evidence type="ECO:0000313" key="2">
    <source>
        <dbReference type="Proteomes" id="UP001165583"/>
    </source>
</evidence>
<gene>
    <name evidence="1" type="ORF">NZK81_07755</name>
</gene>
<organism evidence="1 2">
    <name type="scientific">Novosphingobium mangrovi</name>
    <name type="common">ex Huang et al. 2023</name>
    <dbReference type="NCBI Taxonomy" id="2976432"/>
    <lineage>
        <taxon>Bacteria</taxon>
        <taxon>Pseudomonadati</taxon>
        <taxon>Pseudomonadota</taxon>
        <taxon>Alphaproteobacteria</taxon>
        <taxon>Sphingomonadales</taxon>
        <taxon>Sphingomonadaceae</taxon>
        <taxon>Novosphingobium</taxon>
    </lineage>
</organism>
<dbReference type="Proteomes" id="UP001165583">
    <property type="component" value="Unassembled WGS sequence"/>
</dbReference>
<protein>
    <submittedName>
        <fullName evidence="1">DUF1203 domain-containing protein</fullName>
    </submittedName>
</protein>
<keyword evidence="2" id="KW-1185">Reference proteome</keyword>
<reference evidence="1" key="1">
    <citation type="submission" date="2022-09" db="EMBL/GenBank/DDBJ databases">
        <title>Novosphingobium sp. Nov., a polycyclic aromatic hydrocarbon-degrading bacterium isolated form mangrove sediments in HongKong.</title>
        <authorList>
            <person name="Hu Z."/>
        </authorList>
    </citation>
    <scope>NUCLEOTIDE SEQUENCE</scope>
    <source>
        <strain evidence="1">HK4-1</strain>
    </source>
</reference>